<reference evidence="2 3" key="1">
    <citation type="journal article" date="2019" name="Commun. Biol.">
        <title>The bagworm genome reveals a unique fibroin gene that provides high tensile strength.</title>
        <authorList>
            <person name="Kono N."/>
            <person name="Nakamura H."/>
            <person name="Ohtoshi R."/>
            <person name="Tomita M."/>
            <person name="Numata K."/>
            <person name="Arakawa K."/>
        </authorList>
    </citation>
    <scope>NUCLEOTIDE SEQUENCE [LARGE SCALE GENOMIC DNA]</scope>
</reference>
<protein>
    <submittedName>
        <fullName evidence="2">Uncharacterized protein</fullName>
    </submittedName>
</protein>
<dbReference type="Proteomes" id="UP000299102">
    <property type="component" value="Unassembled WGS sequence"/>
</dbReference>
<evidence type="ECO:0000256" key="1">
    <source>
        <dbReference type="SAM" id="MobiDB-lite"/>
    </source>
</evidence>
<feature type="region of interest" description="Disordered" evidence="1">
    <location>
        <begin position="229"/>
        <end position="253"/>
    </location>
</feature>
<sequence>MTSDTNSLNGLFINNTPVTHSPLLDGLAFPRLCSTRDSDDFQSFSVWQADGQTPRCIDCRLSSFYEHGRHYLKGLLKQVFPHVLHLEYKAYLQLESRAGWAGGAGGGTGSRSFRAAAARRTSAARNRFPGRWPRRRAERPPAAAPGNAGAASDGRCLKISPAGGRARRAQWPAISDRVFEIETVVKLSVFALAYIRIATKMNFVPMESIPLTILQRSLDLGIDDVCPQKGPPEPQRITPDRVLSGPDRAALSI</sequence>
<comment type="caution">
    <text evidence="2">The sequence shown here is derived from an EMBL/GenBank/DDBJ whole genome shotgun (WGS) entry which is preliminary data.</text>
</comment>
<keyword evidence="3" id="KW-1185">Reference proteome</keyword>
<dbReference type="AlphaFoldDB" id="A0A4C1VXA5"/>
<feature type="region of interest" description="Disordered" evidence="1">
    <location>
        <begin position="104"/>
        <end position="155"/>
    </location>
</feature>
<evidence type="ECO:0000313" key="3">
    <source>
        <dbReference type="Proteomes" id="UP000299102"/>
    </source>
</evidence>
<accession>A0A4C1VXA5</accession>
<proteinExistence type="predicted"/>
<organism evidence="2 3">
    <name type="scientific">Eumeta variegata</name>
    <name type="common">Bagworm moth</name>
    <name type="synonym">Eumeta japonica</name>
    <dbReference type="NCBI Taxonomy" id="151549"/>
    <lineage>
        <taxon>Eukaryota</taxon>
        <taxon>Metazoa</taxon>
        <taxon>Ecdysozoa</taxon>
        <taxon>Arthropoda</taxon>
        <taxon>Hexapoda</taxon>
        <taxon>Insecta</taxon>
        <taxon>Pterygota</taxon>
        <taxon>Neoptera</taxon>
        <taxon>Endopterygota</taxon>
        <taxon>Lepidoptera</taxon>
        <taxon>Glossata</taxon>
        <taxon>Ditrysia</taxon>
        <taxon>Tineoidea</taxon>
        <taxon>Psychidae</taxon>
        <taxon>Oiketicinae</taxon>
        <taxon>Eumeta</taxon>
    </lineage>
</organism>
<gene>
    <name evidence="2" type="ORF">EVAR_16025_1</name>
</gene>
<feature type="compositionally biased region" description="Low complexity" evidence="1">
    <location>
        <begin position="140"/>
        <end position="151"/>
    </location>
</feature>
<feature type="compositionally biased region" description="Low complexity" evidence="1">
    <location>
        <begin position="110"/>
        <end position="131"/>
    </location>
</feature>
<dbReference type="EMBL" id="BGZK01000436">
    <property type="protein sequence ID" value="GBP43451.1"/>
    <property type="molecule type" value="Genomic_DNA"/>
</dbReference>
<name>A0A4C1VXA5_EUMVA</name>
<evidence type="ECO:0000313" key="2">
    <source>
        <dbReference type="EMBL" id="GBP43451.1"/>
    </source>
</evidence>